<evidence type="ECO:0000313" key="3">
    <source>
        <dbReference type="Proteomes" id="UP001446871"/>
    </source>
</evidence>
<protein>
    <submittedName>
        <fullName evidence="2">Uncharacterized protein</fullName>
    </submittedName>
</protein>
<dbReference type="Proteomes" id="UP001446871">
    <property type="component" value="Unassembled WGS sequence"/>
</dbReference>
<comment type="caution">
    <text evidence="2">The sequence shown here is derived from an EMBL/GenBank/DDBJ whole genome shotgun (WGS) entry which is preliminary data.</text>
</comment>
<accession>A0ABR1VAQ5</accession>
<feature type="region of interest" description="Disordered" evidence="1">
    <location>
        <begin position="81"/>
        <end position="161"/>
    </location>
</feature>
<evidence type="ECO:0000313" key="2">
    <source>
        <dbReference type="EMBL" id="KAK8068289.1"/>
    </source>
</evidence>
<evidence type="ECO:0000256" key="1">
    <source>
        <dbReference type="SAM" id="MobiDB-lite"/>
    </source>
</evidence>
<name>A0ABR1VAQ5_9PEZI</name>
<dbReference type="EMBL" id="JAQQWM010000004">
    <property type="protein sequence ID" value="KAK8068289.1"/>
    <property type="molecule type" value="Genomic_DNA"/>
</dbReference>
<feature type="compositionally biased region" description="Polar residues" evidence="1">
    <location>
        <begin position="84"/>
        <end position="98"/>
    </location>
</feature>
<keyword evidence="3" id="KW-1185">Reference proteome</keyword>
<proteinExistence type="predicted"/>
<gene>
    <name evidence="2" type="ORF">PG996_007401</name>
</gene>
<feature type="compositionally biased region" description="Basic residues" evidence="1">
    <location>
        <begin position="101"/>
        <end position="111"/>
    </location>
</feature>
<sequence>MPALSRPFGQAKTNVVALAIDSPTPPRLIPKLAFLAVCLSLIVVYYFKFTSWSKSLLTRHLAGPQPPAGQRDSFKNSILGRSRGISTTKSAMPTNQSSKTDRRKGSKKARPQHADISPYGSQQESDAVRDDSPGGVPAEETMTLRFTSRPPPPPPLTPLAMETEPFHFQDRRHSEAVSISGDTATPFYQLQNPDYSAASSTSSTMAPVFQGYPTSSQRISYTQTLSFGSPQDVSSADLDASMPSFTPHSFPSSNPILPPPPHDHFSQDEVEVHGEIISVTDDAGMGWKRHTRVYGGGSAWHAKHLEGKKGGSTALTCPSRIEGIDGCNYLKGYAKGTYEGNFGFLLSTSTRGVPWCCIVGGRH</sequence>
<reference evidence="2 3" key="1">
    <citation type="submission" date="2023-01" db="EMBL/GenBank/DDBJ databases">
        <title>Analysis of 21 Apiospora genomes using comparative genomics revels a genus with tremendous synthesis potential of carbohydrate active enzymes and secondary metabolites.</title>
        <authorList>
            <person name="Sorensen T."/>
        </authorList>
    </citation>
    <scope>NUCLEOTIDE SEQUENCE [LARGE SCALE GENOMIC DNA]</scope>
    <source>
        <strain evidence="2 3">CBS 83171</strain>
    </source>
</reference>
<organism evidence="2 3">
    <name type="scientific">Apiospora saccharicola</name>
    <dbReference type="NCBI Taxonomy" id="335842"/>
    <lineage>
        <taxon>Eukaryota</taxon>
        <taxon>Fungi</taxon>
        <taxon>Dikarya</taxon>
        <taxon>Ascomycota</taxon>
        <taxon>Pezizomycotina</taxon>
        <taxon>Sordariomycetes</taxon>
        <taxon>Xylariomycetidae</taxon>
        <taxon>Amphisphaeriales</taxon>
        <taxon>Apiosporaceae</taxon>
        <taxon>Apiospora</taxon>
    </lineage>
</organism>